<dbReference type="CDD" id="cd00293">
    <property type="entry name" value="USP-like"/>
    <property type="match status" value="1"/>
</dbReference>
<name>A0ABN1TRR1_9ACTN</name>
<dbReference type="PRINTS" id="PR01438">
    <property type="entry name" value="UNVRSLSTRESS"/>
</dbReference>
<evidence type="ECO:0000256" key="2">
    <source>
        <dbReference type="SAM" id="MobiDB-lite"/>
    </source>
</evidence>
<keyword evidence="5" id="KW-1185">Reference proteome</keyword>
<dbReference type="PANTHER" id="PTHR46268">
    <property type="entry name" value="STRESS RESPONSE PROTEIN NHAX"/>
    <property type="match status" value="1"/>
</dbReference>
<gene>
    <name evidence="4" type="ORF">GCM10009668_13520</name>
</gene>
<evidence type="ECO:0000259" key="3">
    <source>
        <dbReference type="Pfam" id="PF00582"/>
    </source>
</evidence>
<evidence type="ECO:0000313" key="4">
    <source>
        <dbReference type="EMBL" id="GAA1097663.1"/>
    </source>
</evidence>
<dbReference type="Pfam" id="PF00582">
    <property type="entry name" value="Usp"/>
    <property type="match status" value="1"/>
</dbReference>
<sequence>MHVLVTTDGSRQSLTAARTFKGFADPTKISDISVIAVIRPLSSVAFADEISDRAELGDADLSFRAEAERAVATVAAEFEGWGPTVHARLRSGSAAGEIIKAAKQLHAGLIVIAAGGRGLGGGVLVGSTAQRVQHYAPCPVLVVRPQPRPNRPRRPRGNRPPNPRT</sequence>
<dbReference type="EMBL" id="BAAALG010000005">
    <property type="protein sequence ID" value="GAA1097663.1"/>
    <property type="molecule type" value="Genomic_DNA"/>
</dbReference>
<feature type="domain" description="UspA" evidence="3">
    <location>
        <begin position="2"/>
        <end position="144"/>
    </location>
</feature>
<organism evidence="4 5">
    <name type="scientific">Nocardioides dubius</name>
    <dbReference type="NCBI Taxonomy" id="317019"/>
    <lineage>
        <taxon>Bacteria</taxon>
        <taxon>Bacillati</taxon>
        <taxon>Actinomycetota</taxon>
        <taxon>Actinomycetes</taxon>
        <taxon>Propionibacteriales</taxon>
        <taxon>Nocardioidaceae</taxon>
        <taxon>Nocardioides</taxon>
    </lineage>
</organism>
<dbReference type="InterPro" id="IPR006015">
    <property type="entry name" value="Universal_stress_UspA"/>
</dbReference>
<dbReference type="InterPro" id="IPR006016">
    <property type="entry name" value="UspA"/>
</dbReference>
<dbReference type="RefSeq" id="WP_343992654.1">
    <property type="nucleotide sequence ID" value="NZ_BAAALG010000005.1"/>
</dbReference>
<comment type="similarity">
    <text evidence="1">Belongs to the universal stress protein A family.</text>
</comment>
<accession>A0ABN1TRR1</accession>
<evidence type="ECO:0000313" key="5">
    <source>
        <dbReference type="Proteomes" id="UP001501581"/>
    </source>
</evidence>
<dbReference type="SUPFAM" id="SSF52402">
    <property type="entry name" value="Adenine nucleotide alpha hydrolases-like"/>
    <property type="match status" value="1"/>
</dbReference>
<feature type="region of interest" description="Disordered" evidence="2">
    <location>
        <begin position="142"/>
        <end position="165"/>
    </location>
</feature>
<protein>
    <recommendedName>
        <fullName evidence="3">UspA domain-containing protein</fullName>
    </recommendedName>
</protein>
<proteinExistence type="inferred from homology"/>
<dbReference type="Proteomes" id="UP001501581">
    <property type="component" value="Unassembled WGS sequence"/>
</dbReference>
<dbReference type="PANTHER" id="PTHR46268:SF6">
    <property type="entry name" value="UNIVERSAL STRESS PROTEIN UP12"/>
    <property type="match status" value="1"/>
</dbReference>
<dbReference type="Gene3D" id="3.40.50.620">
    <property type="entry name" value="HUPs"/>
    <property type="match status" value="1"/>
</dbReference>
<reference evidence="4 5" key="1">
    <citation type="journal article" date="2019" name="Int. J. Syst. Evol. Microbiol.">
        <title>The Global Catalogue of Microorganisms (GCM) 10K type strain sequencing project: providing services to taxonomists for standard genome sequencing and annotation.</title>
        <authorList>
            <consortium name="The Broad Institute Genomics Platform"/>
            <consortium name="The Broad Institute Genome Sequencing Center for Infectious Disease"/>
            <person name="Wu L."/>
            <person name="Ma J."/>
        </authorList>
    </citation>
    <scope>NUCLEOTIDE SEQUENCE [LARGE SCALE GENOMIC DNA]</scope>
    <source>
        <strain evidence="4 5">JCM 13008</strain>
    </source>
</reference>
<comment type="caution">
    <text evidence="4">The sequence shown here is derived from an EMBL/GenBank/DDBJ whole genome shotgun (WGS) entry which is preliminary data.</text>
</comment>
<evidence type="ECO:0000256" key="1">
    <source>
        <dbReference type="ARBA" id="ARBA00008791"/>
    </source>
</evidence>
<dbReference type="InterPro" id="IPR014729">
    <property type="entry name" value="Rossmann-like_a/b/a_fold"/>
</dbReference>